<comment type="caution">
    <text evidence="1">The sequence shown here is derived from an EMBL/GenBank/DDBJ whole genome shotgun (WGS) entry which is preliminary data.</text>
</comment>
<keyword evidence="2" id="KW-1185">Reference proteome</keyword>
<proteinExistence type="predicted"/>
<protein>
    <submittedName>
        <fullName evidence="1">Uncharacterized protein</fullName>
    </submittedName>
</protein>
<name>A0ABQ2D4T5_9DEIO</name>
<gene>
    <name evidence="1" type="ORF">GCM10008938_27360</name>
</gene>
<dbReference type="Proteomes" id="UP000632222">
    <property type="component" value="Unassembled WGS sequence"/>
</dbReference>
<dbReference type="EMBL" id="BMOD01000010">
    <property type="protein sequence ID" value="GGJ39883.1"/>
    <property type="molecule type" value="Genomic_DNA"/>
</dbReference>
<evidence type="ECO:0000313" key="1">
    <source>
        <dbReference type="EMBL" id="GGJ39883.1"/>
    </source>
</evidence>
<dbReference type="RefSeq" id="WP_189003265.1">
    <property type="nucleotide sequence ID" value="NZ_BMOD01000010.1"/>
</dbReference>
<reference evidence="2" key="1">
    <citation type="journal article" date="2019" name="Int. J. Syst. Evol. Microbiol.">
        <title>The Global Catalogue of Microorganisms (GCM) 10K type strain sequencing project: providing services to taxonomists for standard genome sequencing and annotation.</title>
        <authorList>
            <consortium name="The Broad Institute Genomics Platform"/>
            <consortium name="The Broad Institute Genome Sequencing Center for Infectious Disease"/>
            <person name="Wu L."/>
            <person name="Ma J."/>
        </authorList>
    </citation>
    <scope>NUCLEOTIDE SEQUENCE [LARGE SCALE GENOMIC DNA]</scope>
    <source>
        <strain evidence="2">JCM 14370</strain>
    </source>
</reference>
<evidence type="ECO:0000313" key="2">
    <source>
        <dbReference type="Proteomes" id="UP000632222"/>
    </source>
</evidence>
<organism evidence="1 2">
    <name type="scientific">Deinococcus roseus</name>
    <dbReference type="NCBI Taxonomy" id="392414"/>
    <lineage>
        <taxon>Bacteria</taxon>
        <taxon>Thermotogati</taxon>
        <taxon>Deinococcota</taxon>
        <taxon>Deinococci</taxon>
        <taxon>Deinococcales</taxon>
        <taxon>Deinococcaceae</taxon>
        <taxon>Deinococcus</taxon>
    </lineage>
</organism>
<sequence length="159" mass="17765">MDLKPQHLVEYNFDDQDWNVLLTTPILAGLTVAHAHASGWTGVQEEYRVLANCFEETADDHAVIVYLKSEVLKRGLLDEKRGTNGTELKSLAQGQILMVRGLLERKSNSEIYRAYTDFLGKVLSRVAGAAREGGLFNAEPNKISDLEMQVMADLLKMLD</sequence>
<accession>A0ABQ2D4T5</accession>